<dbReference type="PROSITE" id="PS50817">
    <property type="entry name" value="INTEIN_N_TER"/>
    <property type="match status" value="1"/>
</dbReference>
<dbReference type="Pfam" id="PF14107">
    <property type="entry name" value="DUF4280"/>
    <property type="match status" value="1"/>
</dbReference>
<gene>
    <name evidence="2" type="ORF">BC670_1073</name>
</gene>
<sequence>MDELEYITKDALMMCDQGGAPDFFKPTYNDKVKIHGCLVATTKDAVPLSNIPSFKICKVTQKPCMPATVPLTWQDTWQVKINGKNSLIGKSTCQCPIGGKIEFMTSGQIPLPADAMAEVKEMQEQAQRELDDSGNGDSIGEAGFAEGLIPVWGSGRDLINDIQTGDGLGAVMNAGFLIWDVASIAAGVVSFGAATAAMQGAKTGLKATLKAGGKVIAKSVTKNLGKAAFKKLGKEMLENSMKLQAKLCKLSAVFGCFSAETLIKTPDGFTKIKDIQIGDEVYSFDEELGEVCIRKVTHLFIEEVEEILEIHIKNEIIRTTRNHPFFVNGAFKDAEQIAIGEHLFTHQEKFVEVIALNYLPSTEKVYNFEVEENHCYFVGVDGVLVLNACHIDVFFKAYPHLKGIVGQVHHAIPQKVFEKWPELFEKTVKNSLENLRGIPKEGMYKLHQGDIHKLWNRFYKNFDKKGIEPSKEQIEKMVKAIDKKFGHLFNPTL</sequence>
<dbReference type="Gene3D" id="2.170.16.10">
    <property type="entry name" value="Hedgehog/Intein (Hint) domain"/>
    <property type="match status" value="1"/>
</dbReference>
<organism evidence="2 3">
    <name type="scientific">Flavobacterium branchiophilum</name>
    <dbReference type="NCBI Taxonomy" id="55197"/>
    <lineage>
        <taxon>Bacteria</taxon>
        <taxon>Pseudomonadati</taxon>
        <taxon>Bacteroidota</taxon>
        <taxon>Flavobacteriia</taxon>
        <taxon>Flavobacteriales</taxon>
        <taxon>Flavobacteriaceae</taxon>
        <taxon>Flavobacterium</taxon>
    </lineage>
</organism>
<accession>A0A543G274</accession>
<dbReference type="Proteomes" id="UP000320773">
    <property type="component" value="Unassembled WGS sequence"/>
</dbReference>
<dbReference type="GO" id="GO:0016539">
    <property type="term" value="P:intein-mediated protein splicing"/>
    <property type="evidence" value="ECO:0007669"/>
    <property type="project" value="InterPro"/>
</dbReference>
<dbReference type="NCBIfam" id="TIGR01445">
    <property type="entry name" value="intein_Nterm"/>
    <property type="match status" value="1"/>
</dbReference>
<reference evidence="2 3" key="1">
    <citation type="submission" date="2019-06" db="EMBL/GenBank/DDBJ databases">
        <title>Genomic Encyclopedia of Archaeal and Bacterial Type Strains, Phase II (KMG-II): from individual species to whole genera.</title>
        <authorList>
            <person name="Goeker M."/>
        </authorList>
    </citation>
    <scope>NUCLEOTIDE SEQUENCE [LARGE SCALE GENOMIC DNA]</scope>
    <source>
        <strain evidence="2 3">DSM 24789</strain>
    </source>
</reference>
<dbReference type="Pfam" id="PF07591">
    <property type="entry name" value="PT-HINT"/>
    <property type="match status" value="1"/>
</dbReference>
<name>A0A543G274_9FLAO</name>
<evidence type="ECO:0000313" key="2">
    <source>
        <dbReference type="EMBL" id="TQM40200.1"/>
    </source>
</evidence>
<dbReference type="SUPFAM" id="SSF51294">
    <property type="entry name" value="Hedgehog/intein (Hint) domain"/>
    <property type="match status" value="1"/>
</dbReference>
<dbReference type="CDD" id="cd00081">
    <property type="entry name" value="Hint"/>
    <property type="match status" value="1"/>
</dbReference>
<dbReference type="RefSeq" id="WP_089080736.1">
    <property type="nucleotide sequence ID" value="NZ_VFPJ01000001.1"/>
</dbReference>
<evidence type="ECO:0000259" key="1">
    <source>
        <dbReference type="SMART" id="SM00306"/>
    </source>
</evidence>
<feature type="domain" description="Hint" evidence="1">
    <location>
        <begin position="254"/>
        <end position="347"/>
    </location>
</feature>
<protein>
    <submittedName>
        <fullName evidence="2">Intein/intein</fullName>
    </submittedName>
</protein>
<dbReference type="InterPro" id="IPR003587">
    <property type="entry name" value="Hint_dom_N"/>
</dbReference>
<dbReference type="SMART" id="SM00306">
    <property type="entry name" value="HintN"/>
    <property type="match status" value="1"/>
</dbReference>
<comment type="caution">
    <text evidence="2">The sequence shown here is derived from an EMBL/GenBank/DDBJ whole genome shotgun (WGS) entry which is preliminary data.</text>
</comment>
<evidence type="ECO:0000313" key="3">
    <source>
        <dbReference type="Proteomes" id="UP000320773"/>
    </source>
</evidence>
<dbReference type="EMBL" id="VFPJ01000001">
    <property type="protein sequence ID" value="TQM40200.1"/>
    <property type="molecule type" value="Genomic_DNA"/>
</dbReference>
<dbReference type="InterPro" id="IPR036844">
    <property type="entry name" value="Hint_dom_sf"/>
</dbReference>
<dbReference type="InterPro" id="IPR006141">
    <property type="entry name" value="Intein_N"/>
</dbReference>
<dbReference type="InterPro" id="IPR025460">
    <property type="entry name" value="DUF4280"/>
</dbReference>
<dbReference type="AlphaFoldDB" id="A0A543G274"/>
<proteinExistence type="predicted"/>